<evidence type="ECO:0000313" key="3">
    <source>
        <dbReference type="Proteomes" id="UP000002009"/>
    </source>
</evidence>
<feature type="compositionally biased region" description="Basic and acidic residues" evidence="1">
    <location>
        <begin position="46"/>
        <end position="59"/>
    </location>
</feature>
<feature type="compositionally biased region" description="Low complexity" evidence="1">
    <location>
        <begin position="349"/>
        <end position="363"/>
    </location>
</feature>
<protein>
    <submittedName>
        <fullName evidence="2">Uncharacterized protein</fullName>
    </submittedName>
</protein>
<keyword evidence="3" id="KW-1185">Reference proteome</keyword>
<dbReference type="KEGG" id="mis:MICPUN_56559"/>
<feature type="compositionally biased region" description="Low complexity" evidence="1">
    <location>
        <begin position="391"/>
        <end position="405"/>
    </location>
</feature>
<feature type="region of interest" description="Disordered" evidence="1">
    <location>
        <begin position="138"/>
        <end position="190"/>
    </location>
</feature>
<feature type="compositionally biased region" description="Basic residues" evidence="1">
    <location>
        <begin position="440"/>
        <end position="459"/>
    </location>
</feature>
<feature type="region of interest" description="Disordered" evidence="1">
    <location>
        <begin position="37"/>
        <end position="69"/>
    </location>
</feature>
<organism evidence="2 3">
    <name type="scientific">Micromonas commoda (strain RCC299 / NOUM17 / CCMP2709)</name>
    <name type="common">Picoplanktonic green alga</name>
    <dbReference type="NCBI Taxonomy" id="296587"/>
    <lineage>
        <taxon>Eukaryota</taxon>
        <taxon>Viridiplantae</taxon>
        <taxon>Chlorophyta</taxon>
        <taxon>Mamiellophyceae</taxon>
        <taxon>Mamiellales</taxon>
        <taxon>Mamiellaceae</taxon>
        <taxon>Micromonas</taxon>
    </lineage>
</organism>
<dbReference type="Proteomes" id="UP000002009">
    <property type="component" value="Chromosome 2"/>
</dbReference>
<evidence type="ECO:0000313" key="2">
    <source>
        <dbReference type="EMBL" id="ACO61107.1"/>
    </source>
</evidence>
<feature type="region of interest" description="Disordered" evidence="1">
    <location>
        <begin position="289"/>
        <end position="325"/>
    </location>
</feature>
<dbReference type="EMBL" id="CP001323">
    <property type="protein sequence ID" value="ACO61107.1"/>
    <property type="molecule type" value="Genomic_DNA"/>
</dbReference>
<sequence>MVPTEDAPDVAPCPFDRDVRADRINFPDVRDVLPLEDELGEEFDADKENENPCRTEKKPPGRFSSPETWPTVRGRRLALAALDVEEVRARDLAESAVEVLANTFPVDILTPSSRFRLELQTRQGPDEADERECQRYFDEKAESGGRDPVLSTPMSIIEGEGGSPGPFSLEPSPLGAQSASKKVDPPCSPLSVHNSSFESVKNGLYELFCKSADADDDEQEGEPPSPGLNPWMTDEEDAAGDDADAVSFAGISPITGPSPICVGDRAAPEDIEDDVITPPHIARVMFGAEAMTDAPPPRAHRRAVKTRSRIGGGSGDDNEEVTTEDLSGLRLRLAELDVKDDEELQENSVPVEPATPPVVEVVPSFLPQLARRREGGSDADVSDTEDDTFRSMSTSDAADASSSIDTPVILGPRGIPLMGHASGGKVRGRRGGSSGVTSRQRSKTKRRVIKPPPRRLGRACRARASFQRAFAEVSGGFGHGKENFIP</sequence>
<dbReference type="RefSeq" id="XP_002499849.1">
    <property type="nucleotide sequence ID" value="XM_002499803.1"/>
</dbReference>
<dbReference type="GeneID" id="8240578"/>
<feature type="region of interest" description="Disordered" evidence="1">
    <location>
        <begin position="338"/>
        <end position="459"/>
    </location>
</feature>
<accession>C1DZF2</accession>
<feature type="region of interest" description="Disordered" evidence="1">
    <location>
        <begin position="211"/>
        <end position="237"/>
    </location>
</feature>
<reference evidence="2 3" key="1">
    <citation type="journal article" date="2009" name="Science">
        <title>Green evolution and dynamic adaptations revealed by genomes of the marine picoeukaryotes Micromonas.</title>
        <authorList>
            <person name="Worden A.Z."/>
            <person name="Lee J.H."/>
            <person name="Mock T."/>
            <person name="Rouze P."/>
            <person name="Simmons M.P."/>
            <person name="Aerts A.L."/>
            <person name="Allen A.E."/>
            <person name="Cuvelier M.L."/>
            <person name="Derelle E."/>
            <person name="Everett M.V."/>
            <person name="Foulon E."/>
            <person name="Grimwood J."/>
            <person name="Gundlach H."/>
            <person name="Henrissat B."/>
            <person name="Napoli C."/>
            <person name="McDonald S.M."/>
            <person name="Parker M.S."/>
            <person name="Rombauts S."/>
            <person name="Salamov A."/>
            <person name="Von Dassow P."/>
            <person name="Badger J.H."/>
            <person name="Coutinho P.M."/>
            <person name="Demir E."/>
            <person name="Dubchak I."/>
            <person name="Gentemann C."/>
            <person name="Eikrem W."/>
            <person name="Gready J.E."/>
            <person name="John U."/>
            <person name="Lanier W."/>
            <person name="Lindquist E.A."/>
            <person name="Lucas S."/>
            <person name="Mayer K.F."/>
            <person name="Moreau H."/>
            <person name="Not F."/>
            <person name="Otillar R."/>
            <person name="Panaud O."/>
            <person name="Pangilinan J."/>
            <person name="Paulsen I."/>
            <person name="Piegu B."/>
            <person name="Poliakov A."/>
            <person name="Robbens S."/>
            <person name="Schmutz J."/>
            <person name="Toulza E."/>
            <person name="Wyss T."/>
            <person name="Zelensky A."/>
            <person name="Zhou K."/>
            <person name="Armbrust E.V."/>
            <person name="Bhattacharya D."/>
            <person name="Goodenough U.W."/>
            <person name="Van de Peer Y."/>
            <person name="Grigoriev I.V."/>
        </authorList>
    </citation>
    <scope>NUCLEOTIDE SEQUENCE [LARGE SCALE GENOMIC DNA]</scope>
    <source>
        <strain evidence="3">RCC299 / NOUM17</strain>
    </source>
</reference>
<dbReference type="AlphaFoldDB" id="C1DZF2"/>
<proteinExistence type="predicted"/>
<gene>
    <name evidence="2" type="ORF">MICPUN_56559</name>
</gene>
<feature type="compositionally biased region" description="Basic residues" evidence="1">
    <location>
        <begin position="298"/>
        <end position="308"/>
    </location>
</feature>
<dbReference type="InParanoid" id="C1DZF2"/>
<name>C1DZF2_MICCC</name>
<evidence type="ECO:0000256" key="1">
    <source>
        <dbReference type="SAM" id="MobiDB-lite"/>
    </source>
</evidence>